<accession>A0A8X7CJY0</accession>
<evidence type="ECO:0000313" key="1">
    <source>
        <dbReference type="EMBL" id="GFY68405.1"/>
    </source>
</evidence>
<comment type="caution">
    <text evidence="1">The sequence shown here is derived from an EMBL/GenBank/DDBJ whole genome shotgun (WGS) entry which is preliminary data.</text>
</comment>
<protein>
    <submittedName>
        <fullName evidence="1">Uncharacterized protein</fullName>
    </submittedName>
</protein>
<dbReference type="AlphaFoldDB" id="A0A8X7CJY0"/>
<dbReference type="EMBL" id="BMAV01017048">
    <property type="protein sequence ID" value="GFY68405.1"/>
    <property type="molecule type" value="Genomic_DNA"/>
</dbReference>
<dbReference type="Proteomes" id="UP000886998">
    <property type="component" value="Unassembled WGS sequence"/>
</dbReference>
<keyword evidence="2" id="KW-1185">Reference proteome</keyword>
<proteinExistence type="predicted"/>
<organism evidence="1 2">
    <name type="scientific">Trichonephila inaurata madagascariensis</name>
    <dbReference type="NCBI Taxonomy" id="2747483"/>
    <lineage>
        <taxon>Eukaryota</taxon>
        <taxon>Metazoa</taxon>
        <taxon>Ecdysozoa</taxon>
        <taxon>Arthropoda</taxon>
        <taxon>Chelicerata</taxon>
        <taxon>Arachnida</taxon>
        <taxon>Araneae</taxon>
        <taxon>Araneomorphae</taxon>
        <taxon>Entelegynae</taxon>
        <taxon>Araneoidea</taxon>
        <taxon>Nephilidae</taxon>
        <taxon>Trichonephila</taxon>
        <taxon>Trichonephila inaurata</taxon>
    </lineage>
</organism>
<sequence>MMWSLVMQHGLQRPDGSGECVVGSTSSRHVQNLNMQLQRLEGRKVRFGAESAGQFHGGGDSVVGLRIGVALVTVIVTIGLENEITLMSNSPFV</sequence>
<name>A0A8X7CJY0_9ARAC</name>
<reference evidence="1" key="1">
    <citation type="submission" date="2020-08" db="EMBL/GenBank/DDBJ databases">
        <title>Multicomponent nature underlies the extraordinary mechanical properties of spider dragline silk.</title>
        <authorList>
            <person name="Kono N."/>
            <person name="Nakamura H."/>
            <person name="Mori M."/>
            <person name="Yoshida Y."/>
            <person name="Ohtoshi R."/>
            <person name="Malay A.D."/>
            <person name="Moran D.A.P."/>
            <person name="Tomita M."/>
            <person name="Numata K."/>
            <person name="Arakawa K."/>
        </authorList>
    </citation>
    <scope>NUCLEOTIDE SEQUENCE</scope>
</reference>
<evidence type="ECO:0000313" key="2">
    <source>
        <dbReference type="Proteomes" id="UP000886998"/>
    </source>
</evidence>
<gene>
    <name evidence="1" type="ORF">TNIN_454311</name>
</gene>